<dbReference type="RefSeq" id="WP_093064589.1">
    <property type="nucleotide sequence ID" value="NZ_FNQP01000001.1"/>
</dbReference>
<organism evidence="3 4">
    <name type="scientific">Thiothrix caldifontis</name>
    <dbReference type="NCBI Taxonomy" id="525918"/>
    <lineage>
        <taxon>Bacteria</taxon>
        <taxon>Pseudomonadati</taxon>
        <taxon>Pseudomonadota</taxon>
        <taxon>Gammaproteobacteria</taxon>
        <taxon>Thiotrichales</taxon>
        <taxon>Thiotrichaceae</taxon>
        <taxon>Thiothrix</taxon>
    </lineage>
</organism>
<keyword evidence="4" id="KW-1185">Reference proteome</keyword>
<proteinExistence type="predicted"/>
<dbReference type="Pfam" id="PF21374">
    <property type="entry name" value="WsaF_N"/>
    <property type="match status" value="1"/>
</dbReference>
<dbReference type="InterPro" id="IPR055050">
    <property type="entry name" value="WsaF_C"/>
</dbReference>
<name>A0A1H3VWR4_9GAMM</name>
<protein>
    <submittedName>
        <fullName evidence="3">Glycosyltransferase involved in cell wall bisynthesis</fullName>
    </submittedName>
</protein>
<reference evidence="3 4" key="1">
    <citation type="submission" date="2016-10" db="EMBL/GenBank/DDBJ databases">
        <authorList>
            <person name="de Groot N.N."/>
        </authorList>
    </citation>
    <scope>NUCLEOTIDE SEQUENCE [LARGE SCALE GENOMIC DNA]</scope>
    <source>
        <strain evidence="3 4">DSM 21228</strain>
    </source>
</reference>
<dbReference type="Pfam" id="PF22772">
    <property type="entry name" value="WsaF_C"/>
    <property type="match status" value="1"/>
</dbReference>
<accession>A0A1H3VWR4</accession>
<dbReference type="GO" id="GO:0016740">
    <property type="term" value="F:transferase activity"/>
    <property type="evidence" value="ECO:0007669"/>
    <property type="project" value="UniProtKB-KW"/>
</dbReference>
<feature type="domain" description="WsaF C-terminal" evidence="2">
    <location>
        <begin position="256"/>
        <end position="386"/>
    </location>
</feature>
<evidence type="ECO:0000259" key="1">
    <source>
        <dbReference type="Pfam" id="PF21374"/>
    </source>
</evidence>
<evidence type="ECO:0000313" key="4">
    <source>
        <dbReference type="Proteomes" id="UP000199397"/>
    </source>
</evidence>
<dbReference type="GO" id="GO:0030247">
    <property type="term" value="F:polysaccharide binding"/>
    <property type="evidence" value="ECO:0007669"/>
    <property type="project" value="InterPro"/>
</dbReference>
<dbReference type="STRING" id="525918.SAMN05660964_00266"/>
<dbReference type="InterPro" id="IPR048510">
    <property type="entry name" value="WsaF_N"/>
</dbReference>
<dbReference type="Gene3D" id="3.40.50.11090">
    <property type="match status" value="1"/>
</dbReference>
<dbReference type="Proteomes" id="UP000199397">
    <property type="component" value="Unassembled WGS sequence"/>
</dbReference>
<keyword evidence="3" id="KW-0808">Transferase</keyword>
<dbReference type="OrthoDB" id="9801954at2"/>
<evidence type="ECO:0000313" key="3">
    <source>
        <dbReference type="EMBL" id="SDZ78498.1"/>
    </source>
</evidence>
<evidence type="ECO:0000259" key="2">
    <source>
        <dbReference type="Pfam" id="PF22772"/>
    </source>
</evidence>
<dbReference type="AlphaFoldDB" id="A0A1H3VWR4"/>
<dbReference type="Gene3D" id="3.40.50.2000">
    <property type="entry name" value="Glycogen Phosphorylase B"/>
    <property type="match status" value="1"/>
</dbReference>
<gene>
    <name evidence="3" type="ORF">SAMN05660964_00266</name>
</gene>
<sequence length="430" mass="48966">MRKLLKMFLKHPKVHAYLRRTYAAVINDASVKETQIIATDVVEISPIRIRKSNLDKARLNLLVPALSVRHLFGGISTALTLFSELGGNIGNVRIILTDEANFRYEDNLAYRDWQILGLDDEDLPGKTIVSAADRSSRTLAVSENDVFITTAWWTVVLLKGIFSQKRALFGETQMERYVYLIQDYEPGFYPWSSRYALAESTYHDNSNCIAVFNSQILRDFFLQQGYTFRSSYYFDPVLHQGLRKHLGAAKSNVRERKVLVYGRPSVERNAFEMIVMALRIWAIGHPDTLWRFYSAGEKHPRIMLGNEHYLESLGKLTIDEYATELSTSYAGVSLMISPHPSYPPLEMAAFGLRVVTNGYASKDISSLSTNIFSVDWVSPESIAQMLDTVLRQYELDSHGVASTSQWFERYSTLDNPFESITPAIHSELIQ</sequence>
<feature type="domain" description="WsaF N-terminal" evidence="1">
    <location>
        <begin position="58"/>
        <end position="215"/>
    </location>
</feature>
<dbReference type="EMBL" id="FNQP01000001">
    <property type="protein sequence ID" value="SDZ78498.1"/>
    <property type="molecule type" value="Genomic_DNA"/>
</dbReference>